<organism evidence="3 4">
    <name type="scientific">Novosphingobium umbonatum</name>
    <dbReference type="NCBI Taxonomy" id="1908524"/>
    <lineage>
        <taxon>Bacteria</taxon>
        <taxon>Pseudomonadati</taxon>
        <taxon>Pseudomonadota</taxon>
        <taxon>Alphaproteobacteria</taxon>
        <taxon>Sphingomonadales</taxon>
        <taxon>Sphingomonadaceae</taxon>
        <taxon>Novosphingobium</taxon>
    </lineage>
</organism>
<accession>A0A3S2USH3</accession>
<dbReference type="InterPro" id="IPR007525">
    <property type="entry name" value="FrhB_FdhB_C"/>
</dbReference>
<dbReference type="AlphaFoldDB" id="A0A3S2USH3"/>
<dbReference type="GO" id="GO:0033354">
    <property type="term" value="P:chlorophyll cycle"/>
    <property type="evidence" value="ECO:0007669"/>
    <property type="project" value="TreeGrafter"/>
</dbReference>
<evidence type="ECO:0000259" key="1">
    <source>
        <dbReference type="Pfam" id="PF04422"/>
    </source>
</evidence>
<dbReference type="RefSeq" id="WP_127709125.1">
    <property type="nucleotide sequence ID" value="NZ_SACO01000006.1"/>
</dbReference>
<dbReference type="Pfam" id="PF04432">
    <property type="entry name" value="FrhB_FdhB_C"/>
    <property type="match status" value="1"/>
</dbReference>
<dbReference type="Proteomes" id="UP000282837">
    <property type="component" value="Unassembled WGS sequence"/>
</dbReference>
<feature type="domain" description="Coenzyme F420 hydrogenase/dehydrogenase beta subunit C-terminal" evidence="2">
    <location>
        <begin position="171"/>
        <end position="338"/>
    </location>
</feature>
<name>A0A3S2USH3_9SPHN</name>
<comment type="caution">
    <text evidence="3">The sequence shown here is derived from an EMBL/GenBank/DDBJ whole genome shotgun (WGS) entry which is preliminary data.</text>
</comment>
<protein>
    <recommendedName>
        <fullName evidence="5">Coenzyme F420 hydrogenase</fullName>
    </recommendedName>
</protein>
<dbReference type="PANTHER" id="PTHR31332:SF0">
    <property type="entry name" value="7-HYDROXYMETHYL CHLOROPHYLL A REDUCTASE, CHLOROPLASTIC"/>
    <property type="match status" value="1"/>
</dbReference>
<dbReference type="GO" id="GO:0090415">
    <property type="term" value="F:7-hydroxymethyl chlorophyll a reductase activity"/>
    <property type="evidence" value="ECO:0007669"/>
    <property type="project" value="TreeGrafter"/>
</dbReference>
<gene>
    <name evidence="3" type="ORF">EOE18_10300</name>
</gene>
<dbReference type="Pfam" id="PF04422">
    <property type="entry name" value="FrhB_FdhB_N"/>
    <property type="match status" value="1"/>
</dbReference>
<dbReference type="OrthoDB" id="593768at2"/>
<evidence type="ECO:0000259" key="2">
    <source>
        <dbReference type="Pfam" id="PF04432"/>
    </source>
</evidence>
<reference evidence="3 4" key="1">
    <citation type="submission" date="2019-01" db="EMBL/GenBank/DDBJ databases">
        <authorList>
            <person name="Chen W.-M."/>
        </authorList>
    </citation>
    <scope>NUCLEOTIDE SEQUENCE [LARGE SCALE GENOMIC DNA]</scope>
    <source>
        <strain evidence="3 4">FSY-9</strain>
    </source>
</reference>
<evidence type="ECO:0008006" key="5">
    <source>
        <dbReference type="Google" id="ProtNLM"/>
    </source>
</evidence>
<evidence type="ECO:0000313" key="3">
    <source>
        <dbReference type="EMBL" id="RVU05108.1"/>
    </source>
</evidence>
<keyword evidence="4" id="KW-1185">Reference proteome</keyword>
<dbReference type="InterPro" id="IPR045220">
    <property type="entry name" value="FRHB/FDHB/HCAR-like"/>
</dbReference>
<dbReference type="InterPro" id="IPR007516">
    <property type="entry name" value="Co_F420_Hydgase/DH_bsu_N"/>
</dbReference>
<feature type="domain" description="Coenzyme F420 hydrogenase/dehydrogenase beta subunit N-terminal" evidence="1">
    <location>
        <begin position="87"/>
        <end position="160"/>
    </location>
</feature>
<evidence type="ECO:0000313" key="4">
    <source>
        <dbReference type="Proteomes" id="UP000282837"/>
    </source>
</evidence>
<dbReference type="EMBL" id="SACO01000006">
    <property type="protein sequence ID" value="RVU05108.1"/>
    <property type="molecule type" value="Genomic_DNA"/>
</dbReference>
<sequence>MSIPQSPTLAKVAKGDLCTGCGLCAGIGQGAITMETVAPGYTRPRQIAPITPALENTIKTACPGSVVGPWTEAPHRHPYWGPYYQSLTGYATDPKVRYAGSSGGGITSLALFALETGLVDRVLHVLPDPAHPTRNVMAWSDRPEDVITGAGSRYAPSSPLGQIEEALADGRRFVFIGKPCDVAALRQLATVDARVDQQIPLMLSFYCAGIPSHAAADKVIRAMGLEPEKVTSFRYRGNGWPGLTIARTDDGQQGEMRYAESWGKHLSGQVQYRCKICPDGVGGAADIACADAWYGDDGGYPQFEEQDGRSLIMSRTARGDALLRKAIEAGRVAVEPLDVNDIDHMQPGQTRRKRVLIARLAAAMVTFQPRPVMDGLDIGLASKRAGMQEKLKNFVGSVRRIVTNRRH</sequence>
<dbReference type="PANTHER" id="PTHR31332">
    <property type="entry name" value="7-HYDROXYMETHYL CHLOROPHYLL A REDUCTASE, CHLOROPLASTIC"/>
    <property type="match status" value="1"/>
</dbReference>
<proteinExistence type="predicted"/>